<dbReference type="Pfam" id="PF10100">
    <property type="entry name" value="Staph_opine_DH"/>
    <property type="match status" value="1"/>
</dbReference>
<dbReference type="Proteomes" id="UP001597497">
    <property type="component" value="Unassembled WGS sequence"/>
</dbReference>
<evidence type="ECO:0000313" key="2">
    <source>
        <dbReference type="Proteomes" id="UP001597497"/>
    </source>
</evidence>
<sequence>MRSSQRILIAGTGPVSVQLAVCFQSDRDCVIGISGRRSLRAASFFHSLEAGNYMVRVHIQNPKHQPMEGSAGIHETFTSHADIQGQWDMLVLAVTADAYIEVLEQISNEVLEQVQCVVLLSPTFGSNYLIQSFFANVNRSVEIISFSSYLGDTRWLDGEPSSQVITTGVKKKIYLGSTVPDSASMQGLYAMFIEKGLLVERLATPLEAETRNISLYVHPPLFMNEFSLRAIFGEADSRKYVYKLYPEGPITPRLIADMRAQWKEIMHLLSRLNIRGMNLLQFMIDDHYPVPEESLSRADIEQFEHVPPIHQQYLLFVRYASLLIDPFSKADGEGRYFDFSAVPIRPIYTNAEGCLDMPRMPKEDYYRIKIIQGIARFMEVPCPTIDRFIETYEQKITAYARQHANKTLSSAFTVQSFEQEISMIKSITIKGEK</sequence>
<organism evidence="1 2">
    <name type="scientific">Marinicrinis sediminis</name>
    <dbReference type="NCBI Taxonomy" id="1652465"/>
    <lineage>
        <taxon>Bacteria</taxon>
        <taxon>Bacillati</taxon>
        <taxon>Bacillota</taxon>
        <taxon>Bacilli</taxon>
        <taxon>Bacillales</taxon>
        <taxon>Paenibacillaceae</taxon>
    </lineage>
</organism>
<evidence type="ECO:0000313" key="1">
    <source>
        <dbReference type="EMBL" id="MFD2671060.1"/>
    </source>
</evidence>
<gene>
    <name evidence="1" type="ORF">ACFSUC_05525</name>
</gene>
<comment type="caution">
    <text evidence="1">The sequence shown here is derived from an EMBL/GenBank/DDBJ whole genome shotgun (WGS) entry which is preliminary data.</text>
</comment>
<name>A0ABW5R8I0_9BACL</name>
<accession>A0ABW5R8I0</accession>
<proteinExistence type="predicted"/>
<keyword evidence="2" id="KW-1185">Reference proteome</keyword>
<dbReference type="EMBL" id="JBHUMM010000008">
    <property type="protein sequence ID" value="MFD2671060.1"/>
    <property type="molecule type" value="Genomic_DNA"/>
</dbReference>
<reference evidence="2" key="1">
    <citation type="journal article" date="2019" name="Int. J. Syst. Evol. Microbiol.">
        <title>The Global Catalogue of Microorganisms (GCM) 10K type strain sequencing project: providing services to taxonomists for standard genome sequencing and annotation.</title>
        <authorList>
            <consortium name="The Broad Institute Genomics Platform"/>
            <consortium name="The Broad Institute Genome Sequencing Center for Infectious Disease"/>
            <person name="Wu L."/>
            <person name="Ma J."/>
        </authorList>
    </citation>
    <scope>NUCLEOTIDE SEQUENCE [LARGE SCALE GENOMIC DNA]</scope>
    <source>
        <strain evidence="2">KCTC 33676</strain>
    </source>
</reference>
<dbReference type="RefSeq" id="WP_379928487.1">
    <property type="nucleotide sequence ID" value="NZ_JBHUMM010000008.1"/>
</dbReference>
<dbReference type="InterPro" id="IPR016935">
    <property type="entry name" value="Opine_metallophore_DH"/>
</dbReference>
<protein>
    <submittedName>
        <fullName evidence="1">Opine metallophore biosynthesis dehydrogenase</fullName>
    </submittedName>
</protein>
<dbReference type="Gene3D" id="3.40.50.720">
    <property type="entry name" value="NAD(P)-binding Rossmann-like Domain"/>
    <property type="match status" value="1"/>
</dbReference>